<dbReference type="Proteomes" id="UP000595437">
    <property type="component" value="Chromosome 17"/>
</dbReference>
<evidence type="ECO:0000313" key="2">
    <source>
        <dbReference type="EMBL" id="QQP34597.1"/>
    </source>
</evidence>
<name>A0A7T8GN25_CALRO</name>
<accession>A0A7T8GN25</accession>
<dbReference type="EMBL" id="CP045906">
    <property type="protein sequence ID" value="QQP34597.1"/>
    <property type="molecule type" value="Genomic_DNA"/>
</dbReference>
<feature type="region of interest" description="Disordered" evidence="1">
    <location>
        <begin position="1"/>
        <end position="50"/>
    </location>
</feature>
<sequence>MQLPQKGEQSVKNGPSDKKRRREGHSNETPPSKRTPGPQKPKQKDNSLAEIAKEANEIVIVRKTAITFPLGNE</sequence>
<gene>
    <name evidence="2" type="ORF">FKW44_022538</name>
</gene>
<keyword evidence="3" id="KW-1185">Reference proteome</keyword>
<organism evidence="2 3">
    <name type="scientific">Caligus rogercresseyi</name>
    <name type="common">Sea louse</name>
    <dbReference type="NCBI Taxonomy" id="217165"/>
    <lineage>
        <taxon>Eukaryota</taxon>
        <taxon>Metazoa</taxon>
        <taxon>Ecdysozoa</taxon>
        <taxon>Arthropoda</taxon>
        <taxon>Crustacea</taxon>
        <taxon>Multicrustacea</taxon>
        <taxon>Hexanauplia</taxon>
        <taxon>Copepoda</taxon>
        <taxon>Siphonostomatoida</taxon>
        <taxon>Caligidae</taxon>
        <taxon>Caligus</taxon>
    </lineage>
</organism>
<reference evidence="3" key="1">
    <citation type="submission" date="2021-01" db="EMBL/GenBank/DDBJ databases">
        <title>Caligus Genome Assembly.</title>
        <authorList>
            <person name="Gallardo-Escarate C."/>
        </authorList>
    </citation>
    <scope>NUCLEOTIDE SEQUENCE [LARGE SCALE GENOMIC DNA]</scope>
</reference>
<evidence type="ECO:0000256" key="1">
    <source>
        <dbReference type="SAM" id="MobiDB-lite"/>
    </source>
</evidence>
<dbReference type="AlphaFoldDB" id="A0A7T8GN25"/>
<evidence type="ECO:0000313" key="3">
    <source>
        <dbReference type="Proteomes" id="UP000595437"/>
    </source>
</evidence>
<proteinExistence type="predicted"/>
<protein>
    <submittedName>
        <fullName evidence="2">Uncharacterized protein</fullName>
    </submittedName>
</protein>